<feature type="chain" id="PRO_5003700060" evidence="5">
    <location>
        <begin position="28"/>
        <end position="528"/>
    </location>
</feature>
<dbReference type="GO" id="GO:0015833">
    <property type="term" value="P:peptide transport"/>
    <property type="evidence" value="ECO:0007669"/>
    <property type="project" value="TreeGrafter"/>
</dbReference>
<evidence type="ECO:0000256" key="5">
    <source>
        <dbReference type="SAM" id="SignalP"/>
    </source>
</evidence>
<dbReference type="Gene3D" id="3.40.190.10">
    <property type="entry name" value="Periplasmic binding protein-like II"/>
    <property type="match status" value="1"/>
</dbReference>
<dbReference type="PANTHER" id="PTHR30290:SF9">
    <property type="entry name" value="OLIGOPEPTIDE-BINDING PROTEIN APPA"/>
    <property type="match status" value="1"/>
</dbReference>
<evidence type="ECO:0000256" key="4">
    <source>
        <dbReference type="ARBA" id="ARBA00022729"/>
    </source>
</evidence>
<dbReference type="InterPro" id="IPR023765">
    <property type="entry name" value="SBP_5_CS"/>
</dbReference>
<evidence type="ECO:0000313" key="7">
    <source>
        <dbReference type="EMBL" id="EIM72675.1"/>
    </source>
</evidence>
<dbReference type="PANTHER" id="PTHR30290">
    <property type="entry name" value="PERIPLASMIC BINDING COMPONENT OF ABC TRANSPORTER"/>
    <property type="match status" value="1"/>
</dbReference>
<accession>I5BSX3</accession>
<protein>
    <submittedName>
        <fullName evidence="7">Family 5 extracellular solute-binding protein</fullName>
    </submittedName>
</protein>
<dbReference type="EMBL" id="AJXZ01000049">
    <property type="protein sequence ID" value="EIM72675.1"/>
    <property type="molecule type" value="Genomic_DNA"/>
</dbReference>
<dbReference type="GO" id="GO:0030288">
    <property type="term" value="C:outer membrane-bounded periplasmic space"/>
    <property type="evidence" value="ECO:0007669"/>
    <property type="project" value="UniProtKB-ARBA"/>
</dbReference>
<dbReference type="AlphaFoldDB" id="I5BSX3"/>
<dbReference type="InterPro" id="IPR030678">
    <property type="entry name" value="Peptide/Ni-bd"/>
</dbReference>
<keyword evidence="4 5" id="KW-0732">Signal</keyword>
<dbReference type="SUPFAM" id="SSF53850">
    <property type="entry name" value="Periplasmic binding protein-like II"/>
    <property type="match status" value="1"/>
</dbReference>
<reference evidence="7 8" key="1">
    <citation type="journal article" date="2012" name="J. Bacteriol.">
        <title>Genome Sequence of Nitratireductor aquibiodomus Strain RA22.</title>
        <authorList>
            <person name="Singh A."/>
            <person name="Jangir P.K."/>
            <person name="Kumari C."/>
            <person name="Sharma R."/>
        </authorList>
    </citation>
    <scope>NUCLEOTIDE SEQUENCE [LARGE SCALE GENOMIC DNA]</scope>
    <source>
        <strain evidence="7 8">RA22</strain>
    </source>
</reference>
<dbReference type="CDD" id="cd08498">
    <property type="entry name" value="PBP2_NikA_DppA_OppA_like_2"/>
    <property type="match status" value="1"/>
</dbReference>
<keyword evidence="3" id="KW-0813">Transport</keyword>
<dbReference type="Pfam" id="PF00496">
    <property type="entry name" value="SBP_bac_5"/>
    <property type="match status" value="1"/>
</dbReference>
<dbReference type="InterPro" id="IPR039424">
    <property type="entry name" value="SBP_5"/>
</dbReference>
<sequence length="528" mass="56695">MKRFNPGAIRKAALAALMTTVALPALAADLTIGRAAEPSSIDPQFSRTGNNQGTAQLMFGRLIEQDANLQISPGLATEWTSVDETTWEIKLRDGVKFHDGSTLTADDVIYSLERTDEVPNSPAPFSDMVSSIDTMEKVDDLTIRIRTKEPAPALIEDIGRVFIISKAASEGKSSEDFNAGTATVGTGPYKFVSFKPGESLTIEAFDGYWGEQPDFEEVEVRFISNDAARVAALLSGSVDLIDAVPPADVARLEAQDGINVVSAASGRVIYLGLSQRFDQAPGVFDLDGKPLAENPFRDPRVRKAISLMIDRQLVVDRILGGAGVPAGQLVPAVLGGHADDLKPDEVDVAKAKELLAEAGYPDGFALKLYSSNNRFPGDGDLVQALGQMLTRGGLKVEGVEALPYNVYSKAASAGDYGAFVFSLGSSTPTSAPNLSSLIQTYDKEAGTGAFNRVRFSSKTFDEALSVALQEFDPQKRNELLAEATRIAFAETPIVPLYWQKVFWGAREGITIDGGLSEYTLAQDVKRVD</sequence>
<gene>
    <name evidence="7" type="ORF">A33O_18564</name>
</gene>
<comment type="subcellular location">
    <subcellularLocation>
        <location evidence="1">Periplasm</location>
    </subcellularLocation>
</comment>
<dbReference type="Gene3D" id="3.90.76.10">
    <property type="entry name" value="Dipeptide-binding Protein, Domain 1"/>
    <property type="match status" value="1"/>
</dbReference>
<dbReference type="Proteomes" id="UP000004622">
    <property type="component" value="Unassembled WGS sequence"/>
</dbReference>
<name>I5BSX3_9HYPH</name>
<dbReference type="GO" id="GO:1904680">
    <property type="term" value="F:peptide transmembrane transporter activity"/>
    <property type="evidence" value="ECO:0007669"/>
    <property type="project" value="TreeGrafter"/>
</dbReference>
<dbReference type="PROSITE" id="PS01040">
    <property type="entry name" value="SBP_BACTERIAL_5"/>
    <property type="match status" value="1"/>
</dbReference>
<evidence type="ECO:0000256" key="3">
    <source>
        <dbReference type="ARBA" id="ARBA00022448"/>
    </source>
</evidence>
<dbReference type="PIRSF" id="PIRSF002741">
    <property type="entry name" value="MppA"/>
    <property type="match status" value="1"/>
</dbReference>
<dbReference type="OrthoDB" id="9803988at2"/>
<dbReference type="GO" id="GO:0043190">
    <property type="term" value="C:ATP-binding cassette (ABC) transporter complex"/>
    <property type="evidence" value="ECO:0007669"/>
    <property type="project" value="InterPro"/>
</dbReference>
<dbReference type="PATRIC" id="fig|1189611.3.peg.3747"/>
<comment type="caution">
    <text evidence="7">The sequence shown here is derived from an EMBL/GenBank/DDBJ whole genome shotgun (WGS) entry which is preliminary data.</text>
</comment>
<comment type="similarity">
    <text evidence="2">Belongs to the bacterial solute-binding protein 5 family.</text>
</comment>
<dbReference type="Gene3D" id="3.10.105.10">
    <property type="entry name" value="Dipeptide-binding Protein, Domain 3"/>
    <property type="match status" value="1"/>
</dbReference>
<feature type="signal peptide" evidence="5">
    <location>
        <begin position="1"/>
        <end position="27"/>
    </location>
</feature>
<feature type="domain" description="Solute-binding protein family 5" evidence="6">
    <location>
        <begin position="71"/>
        <end position="438"/>
    </location>
</feature>
<evidence type="ECO:0000259" key="6">
    <source>
        <dbReference type="Pfam" id="PF00496"/>
    </source>
</evidence>
<proteinExistence type="inferred from homology"/>
<dbReference type="InterPro" id="IPR000914">
    <property type="entry name" value="SBP_5_dom"/>
</dbReference>
<dbReference type="RefSeq" id="WP_007009982.1">
    <property type="nucleotide sequence ID" value="NZ_AJXZ01000049.1"/>
</dbReference>
<evidence type="ECO:0000256" key="1">
    <source>
        <dbReference type="ARBA" id="ARBA00004418"/>
    </source>
</evidence>
<evidence type="ECO:0000256" key="2">
    <source>
        <dbReference type="ARBA" id="ARBA00005695"/>
    </source>
</evidence>
<evidence type="ECO:0000313" key="8">
    <source>
        <dbReference type="Proteomes" id="UP000004622"/>
    </source>
</evidence>
<organism evidence="7 8">
    <name type="scientific">Nitratireductor aquibiodomus RA22</name>
    <dbReference type="NCBI Taxonomy" id="1189611"/>
    <lineage>
        <taxon>Bacteria</taxon>
        <taxon>Pseudomonadati</taxon>
        <taxon>Pseudomonadota</taxon>
        <taxon>Alphaproteobacteria</taxon>
        <taxon>Hyphomicrobiales</taxon>
        <taxon>Phyllobacteriaceae</taxon>
        <taxon>Nitratireductor</taxon>
    </lineage>
</organism>